<accession>A0A6C0I3Q9</accession>
<feature type="region of interest" description="Disordered" evidence="1">
    <location>
        <begin position="13"/>
        <end position="81"/>
    </location>
</feature>
<name>A0A6C0I3Q9_9ZZZZ</name>
<feature type="compositionally biased region" description="Basic and acidic residues" evidence="1">
    <location>
        <begin position="361"/>
        <end position="370"/>
    </location>
</feature>
<reference evidence="2" key="1">
    <citation type="journal article" date="2020" name="Nature">
        <title>Giant virus diversity and host interactions through global metagenomics.</title>
        <authorList>
            <person name="Schulz F."/>
            <person name="Roux S."/>
            <person name="Paez-Espino D."/>
            <person name="Jungbluth S."/>
            <person name="Walsh D.A."/>
            <person name="Denef V.J."/>
            <person name="McMahon K.D."/>
            <person name="Konstantinidis K.T."/>
            <person name="Eloe-Fadrosh E.A."/>
            <person name="Kyrpides N.C."/>
            <person name="Woyke T."/>
        </authorList>
    </citation>
    <scope>NUCLEOTIDE SEQUENCE</scope>
    <source>
        <strain evidence="2">GVMAG-M-3300023184-190</strain>
    </source>
</reference>
<feature type="region of interest" description="Disordered" evidence="1">
    <location>
        <begin position="314"/>
        <end position="370"/>
    </location>
</feature>
<feature type="compositionally biased region" description="Basic residues" evidence="1">
    <location>
        <begin position="314"/>
        <end position="348"/>
    </location>
</feature>
<proteinExistence type="predicted"/>
<dbReference type="AlphaFoldDB" id="A0A6C0I3Q9"/>
<protein>
    <submittedName>
        <fullName evidence="2">Uncharacterized protein</fullName>
    </submittedName>
</protein>
<evidence type="ECO:0000313" key="2">
    <source>
        <dbReference type="EMBL" id="QHT87651.1"/>
    </source>
</evidence>
<evidence type="ECO:0000256" key="1">
    <source>
        <dbReference type="SAM" id="MobiDB-lite"/>
    </source>
</evidence>
<organism evidence="2">
    <name type="scientific">viral metagenome</name>
    <dbReference type="NCBI Taxonomy" id="1070528"/>
    <lineage>
        <taxon>unclassified sequences</taxon>
        <taxon>metagenomes</taxon>
        <taxon>organismal metagenomes</taxon>
    </lineage>
</organism>
<feature type="compositionally biased region" description="Low complexity" evidence="1">
    <location>
        <begin position="17"/>
        <end position="81"/>
    </location>
</feature>
<dbReference type="EMBL" id="MN740096">
    <property type="protein sequence ID" value="QHT87651.1"/>
    <property type="molecule type" value="Genomic_DNA"/>
</dbReference>
<sequence length="370" mass="40560">MSNLSKLAASLRAPRFGASSSSGGVSSSSGGVSSSSGKVGVSSSSGGASSSSGKVGVSSSSGGVSSSSGKVGASSSSGNSSVPEVKKQLAIGVRLHGYIRVKTLEKGKKLKDYIDYVNPALYSDLDFTITSQSPLGEDCRGTSSPIRPLLTAISQNYQDRSSSDVVKSVFVERDLREITHEMLKDKDRTHIEGGLENIQVHHLIDKIYQKRKEHEEPADFPGFFIIDAKGFSSEEIDALHSCISEINTFVEREGGIERSKVLRKLRETVSLHELDLVDLTCNGYKHAVNRIFVDIDERLIDFITEQLIDRKMRGGKSKRKCKTKIKTKQNKTKTKRKQKTKTKKRKPLVSRQLDRGNTPPKSHEDVWLTD</sequence>